<dbReference type="RefSeq" id="WP_265764208.1">
    <property type="nucleotide sequence ID" value="NZ_JAGGJA010000001.1"/>
</dbReference>
<dbReference type="Pfam" id="PF20251">
    <property type="entry name" value="Big_14"/>
    <property type="match status" value="1"/>
</dbReference>
<keyword evidence="1" id="KW-0732">Signal</keyword>
<accession>A0ABT3PHZ1</accession>
<feature type="chain" id="PRO_5045288379" description="Bacterial Ig-like domain-containing protein" evidence="1">
    <location>
        <begin position="22"/>
        <end position="143"/>
    </location>
</feature>
<reference evidence="3 4" key="1">
    <citation type="submission" date="2021-03" db="EMBL/GenBank/DDBJ databases">
        <title>Aliifodinibius sp. nov., a new bacterium isolated from saline soil.</title>
        <authorList>
            <person name="Galisteo C."/>
            <person name="De La Haba R."/>
            <person name="Sanchez-Porro C."/>
            <person name="Ventosa A."/>
        </authorList>
    </citation>
    <scope>NUCLEOTIDE SEQUENCE [LARGE SCALE GENOMIC DNA]</scope>
    <source>
        <strain evidence="3 4">1BSP15-2V2</strain>
    </source>
</reference>
<sequence length="143" mass="15498">MSKGSACLGICSILLGILALAGCEVTDVPEGGPLNVSFKVEKSNYEIGSSIKTILKNGSGLRITYNPCSSTLVHKNEESWQEMDSFLLCTYDLKSLAPGDSASYHIDLTDNMNLPEGVYKVRTNIEAQEEKTIATQSFKVTVN</sequence>
<keyword evidence="4" id="KW-1185">Reference proteome</keyword>
<dbReference type="EMBL" id="JAGGJA010000001">
    <property type="protein sequence ID" value="MCW9705544.1"/>
    <property type="molecule type" value="Genomic_DNA"/>
</dbReference>
<dbReference type="InterPro" id="IPR046878">
    <property type="entry name" value="Big_14"/>
</dbReference>
<feature type="domain" description="Bacterial Ig-like" evidence="2">
    <location>
        <begin position="35"/>
        <end position="132"/>
    </location>
</feature>
<dbReference type="Proteomes" id="UP001207918">
    <property type="component" value="Unassembled WGS sequence"/>
</dbReference>
<organism evidence="3 4">
    <name type="scientific">Fodinibius salsisoli</name>
    <dbReference type="NCBI Taxonomy" id="2820877"/>
    <lineage>
        <taxon>Bacteria</taxon>
        <taxon>Pseudomonadati</taxon>
        <taxon>Balneolota</taxon>
        <taxon>Balneolia</taxon>
        <taxon>Balneolales</taxon>
        <taxon>Balneolaceae</taxon>
        <taxon>Fodinibius</taxon>
    </lineage>
</organism>
<evidence type="ECO:0000313" key="4">
    <source>
        <dbReference type="Proteomes" id="UP001207918"/>
    </source>
</evidence>
<name>A0ABT3PHZ1_9BACT</name>
<evidence type="ECO:0000313" key="3">
    <source>
        <dbReference type="EMBL" id="MCW9705544.1"/>
    </source>
</evidence>
<evidence type="ECO:0000256" key="1">
    <source>
        <dbReference type="SAM" id="SignalP"/>
    </source>
</evidence>
<feature type="signal peptide" evidence="1">
    <location>
        <begin position="1"/>
        <end position="21"/>
    </location>
</feature>
<comment type="caution">
    <text evidence="3">The sequence shown here is derived from an EMBL/GenBank/DDBJ whole genome shotgun (WGS) entry which is preliminary data.</text>
</comment>
<dbReference type="PROSITE" id="PS51257">
    <property type="entry name" value="PROKAR_LIPOPROTEIN"/>
    <property type="match status" value="1"/>
</dbReference>
<gene>
    <name evidence="3" type="ORF">J6I44_01695</name>
</gene>
<proteinExistence type="predicted"/>
<protein>
    <recommendedName>
        <fullName evidence="2">Bacterial Ig-like domain-containing protein</fullName>
    </recommendedName>
</protein>
<evidence type="ECO:0000259" key="2">
    <source>
        <dbReference type="Pfam" id="PF20251"/>
    </source>
</evidence>